<reference evidence="1 2" key="1">
    <citation type="journal article" date="2014" name="FEMS Microbiol. Lett.">
        <title>Genome sequencing analysis reveals virulence-related gene content of Ochrobactrum intermedium strain 229E, a urease-positive strain isolated from the human gastric niche.</title>
        <authorList>
            <person name="Kulkarni G.J."/>
            <person name="Shetty S."/>
            <person name="Dharne M.S."/>
            <person name="Shouche Y.S."/>
        </authorList>
    </citation>
    <scope>NUCLEOTIDE SEQUENCE [LARGE SCALE GENOMIC DNA]</scope>
    <source>
        <strain evidence="1 2">229E</strain>
    </source>
</reference>
<dbReference type="Proteomes" id="UP000016842">
    <property type="component" value="Unassembled WGS sequence"/>
</dbReference>
<dbReference type="EMBL" id="ASXJ01000318">
    <property type="protein sequence ID" value="ERM00505.1"/>
    <property type="molecule type" value="Genomic_DNA"/>
</dbReference>
<evidence type="ECO:0000313" key="1">
    <source>
        <dbReference type="EMBL" id="ERM00505.1"/>
    </source>
</evidence>
<dbReference type="AlphaFoldDB" id="U4V3E7"/>
<name>U4V3E7_9HYPH</name>
<comment type="caution">
    <text evidence="1">The sequence shown here is derived from an EMBL/GenBank/DDBJ whole genome shotgun (WGS) entry which is preliminary data.</text>
</comment>
<protein>
    <submittedName>
        <fullName evidence="1">Uncharacterized protein</fullName>
    </submittedName>
</protein>
<sequence length="62" mass="7303">MERTAKGFARKESIFVNNFAVLFQAAPMVQNNFHNLLVNARRPEMSNFHELSRFPLTLYLKF</sequence>
<accession>U4V3E7</accession>
<gene>
    <name evidence="1" type="ORF">Q644_04535</name>
</gene>
<proteinExistence type="predicted"/>
<evidence type="ECO:0000313" key="2">
    <source>
        <dbReference type="Proteomes" id="UP000016842"/>
    </source>
</evidence>
<organism evidence="1 2">
    <name type="scientific">Brucella intermedia 229E</name>
    <dbReference type="NCBI Taxonomy" id="1337887"/>
    <lineage>
        <taxon>Bacteria</taxon>
        <taxon>Pseudomonadati</taxon>
        <taxon>Pseudomonadota</taxon>
        <taxon>Alphaproteobacteria</taxon>
        <taxon>Hyphomicrobiales</taxon>
        <taxon>Brucellaceae</taxon>
        <taxon>Brucella/Ochrobactrum group</taxon>
        <taxon>Brucella</taxon>
    </lineage>
</organism>